<dbReference type="EMBL" id="JAVAMP010000009">
    <property type="protein sequence ID" value="MDP5275626.1"/>
    <property type="molecule type" value="Genomic_DNA"/>
</dbReference>
<dbReference type="InterPro" id="IPR001647">
    <property type="entry name" value="HTH_TetR"/>
</dbReference>
<dbReference type="Proteomes" id="UP001231941">
    <property type="component" value="Unassembled WGS sequence"/>
</dbReference>
<dbReference type="InterPro" id="IPR050624">
    <property type="entry name" value="HTH-type_Tx_Regulator"/>
</dbReference>
<dbReference type="Pfam" id="PF08359">
    <property type="entry name" value="TetR_C_4"/>
    <property type="match status" value="1"/>
</dbReference>
<dbReference type="InterPro" id="IPR009057">
    <property type="entry name" value="Homeodomain-like_sf"/>
</dbReference>
<evidence type="ECO:0000259" key="3">
    <source>
        <dbReference type="PROSITE" id="PS50977"/>
    </source>
</evidence>
<evidence type="ECO:0000313" key="5">
    <source>
        <dbReference type="Proteomes" id="UP001231941"/>
    </source>
</evidence>
<dbReference type="SUPFAM" id="SSF48498">
    <property type="entry name" value="Tetracyclin repressor-like, C-terminal domain"/>
    <property type="match status" value="1"/>
</dbReference>
<dbReference type="PROSITE" id="PS50977">
    <property type="entry name" value="HTH_TETR_2"/>
    <property type="match status" value="1"/>
</dbReference>
<organism evidence="4 5">
    <name type="scientific">Chengkuizengella axinellae</name>
    <dbReference type="NCBI Taxonomy" id="3064388"/>
    <lineage>
        <taxon>Bacteria</taxon>
        <taxon>Bacillati</taxon>
        <taxon>Bacillota</taxon>
        <taxon>Bacilli</taxon>
        <taxon>Bacillales</taxon>
        <taxon>Paenibacillaceae</taxon>
        <taxon>Chengkuizengella</taxon>
    </lineage>
</organism>
<protein>
    <submittedName>
        <fullName evidence="4">TetR/AcrR family transcriptional regulator</fullName>
    </submittedName>
</protein>
<evidence type="ECO:0000256" key="2">
    <source>
        <dbReference type="PROSITE-ProRule" id="PRU00335"/>
    </source>
</evidence>
<gene>
    <name evidence="4" type="ORF">Q5Y73_16070</name>
</gene>
<dbReference type="Pfam" id="PF00440">
    <property type="entry name" value="TetR_N"/>
    <property type="match status" value="1"/>
</dbReference>
<dbReference type="InterPro" id="IPR013570">
    <property type="entry name" value="Tscrpt_reg_YsiA_C"/>
</dbReference>
<comment type="caution">
    <text evidence="4">The sequence shown here is derived from an EMBL/GenBank/DDBJ whole genome shotgun (WGS) entry which is preliminary data.</text>
</comment>
<keyword evidence="5" id="KW-1185">Reference proteome</keyword>
<feature type="domain" description="HTH tetR-type" evidence="3">
    <location>
        <begin position="12"/>
        <end position="72"/>
    </location>
</feature>
<dbReference type="Gene3D" id="1.10.10.60">
    <property type="entry name" value="Homeodomain-like"/>
    <property type="match status" value="1"/>
</dbReference>
<feature type="DNA-binding region" description="H-T-H motif" evidence="2">
    <location>
        <begin position="35"/>
        <end position="54"/>
    </location>
</feature>
<dbReference type="SUPFAM" id="SSF46689">
    <property type="entry name" value="Homeodomain-like"/>
    <property type="match status" value="1"/>
</dbReference>
<dbReference type="InterPro" id="IPR036271">
    <property type="entry name" value="Tet_transcr_reg_TetR-rel_C_sf"/>
</dbReference>
<keyword evidence="1 2" id="KW-0238">DNA-binding</keyword>
<proteinExistence type="predicted"/>
<dbReference type="PANTHER" id="PTHR43479">
    <property type="entry name" value="ACREF/ENVCD OPERON REPRESSOR-RELATED"/>
    <property type="match status" value="1"/>
</dbReference>
<dbReference type="RefSeq" id="WP_305992939.1">
    <property type="nucleotide sequence ID" value="NZ_JAVAMP010000009.1"/>
</dbReference>
<evidence type="ECO:0000256" key="1">
    <source>
        <dbReference type="ARBA" id="ARBA00023125"/>
    </source>
</evidence>
<dbReference type="Gene3D" id="1.10.357.10">
    <property type="entry name" value="Tetracycline Repressor, domain 2"/>
    <property type="match status" value="1"/>
</dbReference>
<evidence type="ECO:0000313" key="4">
    <source>
        <dbReference type="EMBL" id="MDP5275626.1"/>
    </source>
</evidence>
<accession>A0ABT9J1Y6</accession>
<dbReference type="PANTHER" id="PTHR43479:SF11">
    <property type="entry name" value="ACREF_ENVCD OPERON REPRESSOR-RELATED"/>
    <property type="match status" value="1"/>
</dbReference>
<sequence length="203" mass="23826">MEKLTMRQQKALKTKQKILDTSLYLFGRKGFNNVTVDEIVQVSGTSKGAFYTHFKSKHEVFLEKFKEIDNFYLDFMKKMPEHIDASEQILKLTETQMKYLRDYLGKDLIRTIYTNAIDPNTSQFLINESRPYFNIVHKIVEKGQENGEFKNTISPDRITNLVTRNIRGSLYDWCLYEDEKYDLVQESLDVIKLLLEGLKATNS</sequence>
<dbReference type="PRINTS" id="PR00455">
    <property type="entry name" value="HTHTETR"/>
</dbReference>
<reference evidence="4 5" key="1">
    <citation type="submission" date="2023-08" db="EMBL/GenBank/DDBJ databases">
        <authorList>
            <person name="Park J.-S."/>
        </authorList>
    </citation>
    <scope>NUCLEOTIDE SEQUENCE [LARGE SCALE GENOMIC DNA]</scope>
    <source>
        <strain evidence="4 5">2205SS18-9</strain>
    </source>
</reference>
<name>A0ABT9J1Y6_9BACL</name>